<organism evidence="8">
    <name type="scientific">Hydra vulgaris</name>
    <name type="common">Hydra</name>
    <name type="synonym">Hydra attenuata</name>
    <dbReference type="NCBI Taxonomy" id="6087"/>
    <lineage>
        <taxon>Eukaryota</taxon>
        <taxon>Metazoa</taxon>
        <taxon>Cnidaria</taxon>
        <taxon>Hydrozoa</taxon>
        <taxon>Hydroidolina</taxon>
        <taxon>Anthoathecata</taxon>
        <taxon>Aplanulata</taxon>
        <taxon>Hydridae</taxon>
        <taxon>Hydra</taxon>
    </lineage>
</organism>
<dbReference type="GO" id="GO:0034477">
    <property type="term" value="P:U6 snRNA 3'-end processing"/>
    <property type="evidence" value="ECO:0007669"/>
    <property type="project" value="InterPro"/>
</dbReference>
<evidence type="ECO:0000256" key="4">
    <source>
        <dbReference type="ARBA" id="ARBA00023242"/>
    </source>
</evidence>
<dbReference type="AlphaFoldDB" id="T2M6S2"/>
<accession>T2M6S2</accession>
<comment type="catalytic activity">
    <reaction evidence="5">
        <text>a 3'-end uridylyl-uridine-RNA = a 3'-end 2',3'-cyclophospho-uridine-RNA + uridine</text>
        <dbReference type="Rhea" id="RHEA:46052"/>
        <dbReference type="Rhea" id="RHEA-COMP:17384"/>
        <dbReference type="Rhea" id="RHEA-COMP:17385"/>
        <dbReference type="ChEBI" id="CHEBI:16704"/>
        <dbReference type="ChEBI" id="CHEBI:85643"/>
        <dbReference type="ChEBI" id="CHEBI:85644"/>
    </reaction>
    <physiologicalReaction direction="left-to-right" evidence="5">
        <dbReference type="Rhea" id="RHEA:46053"/>
    </physiologicalReaction>
</comment>
<dbReference type="Gene3D" id="3.90.1140.10">
    <property type="entry name" value="Cyclic phosphodiesterase"/>
    <property type="match status" value="1"/>
</dbReference>
<keyword evidence="2" id="KW-0378">Hydrolase</keyword>
<evidence type="ECO:0000256" key="3">
    <source>
        <dbReference type="ARBA" id="ARBA00023239"/>
    </source>
</evidence>
<feature type="non-terminal residue" evidence="8">
    <location>
        <position position="1"/>
    </location>
</feature>
<dbReference type="InterPro" id="IPR027521">
    <property type="entry name" value="Usb1"/>
</dbReference>
<name>T2M6S2_HYDVU</name>
<evidence type="ECO:0000313" key="8">
    <source>
        <dbReference type="EMBL" id="CDG67756.1"/>
    </source>
</evidence>
<dbReference type="EMBL" id="HAAD01001524">
    <property type="protein sequence ID" value="CDG67756.1"/>
    <property type="molecule type" value="mRNA"/>
</dbReference>
<evidence type="ECO:0000256" key="7">
    <source>
        <dbReference type="ARBA" id="ARBA00030030"/>
    </source>
</evidence>
<proteinExistence type="evidence at transcript level"/>
<dbReference type="GO" id="GO:0005634">
    <property type="term" value="C:nucleus"/>
    <property type="evidence" value="ECO:0007669"/>
    <property type="project" value="TreeGrafter"/>
</dbReference>
<evidence type="ECO:0000256" key="5">
    <source>
        <dbReference type="ARBA" id="ARBA00029300"/>
    </source>
</evidence>
<keyword evidence="3" id="KW-0456">Lyase</keyword>
<dbReference type="GO" id="GO:0016829">
    <property type="term" value="F:lyase activity"/>
    <property type="evidence" value="ECO:0007669"/>
    <property type="project" value="UniProtKB-KW"/>
</dbReference>
<gene>
    <name evidence="8" type="primary">C16orf57</name>
</gene>
<sequence>KDVILVMSGLVSYSDSENESADEMQNEKFETKKTDVQSNIVNTKKKRKIIDLKNSSQNCNKIIPLPVPISIQKMFSSQNIDIASSSIKLVANLSTSSQLNKKLPNKVRTFEHFEGNWPTYVFTPLTINSNTLSLYNYLVHTFKDLSLTFFQLDECHISLSRTVPIRHYWMEPLYSKLKDCIPQHSFTYSFLNIKVYVNDEKTRTFIGVEINSGYSKLKEITDSVDKVFKEFGLDIYYKEPSFHVSFAWCLGDKKTEIEKYIDSFSQLKDQFSVIASKVCMKCGNKLFQICLQ</sequence>
<keyword evidence="4" id="KW-0539">Nucleus</keyword>
<evidence type="ECO:0000256" key="2">
    <source>
        <dbReference type="ARBA" id="ARBA00022801"/>
    </source>
</evidence>
<keyword evidence="1" id="KW-0540">Nuclease</keyword>
<evidence type="ECO:0000256" key="6">
    <source>
        <dbReference type="ARBA" id="ARBA00029543"/>
    </source>
</evidence>
<reference evidence="8" key="1">
    <citation type="journal article" date="2013" name="Genome Biol. Evol.">
        <title>Punctuated emergences of genetic and phenotypic innovations in eumetazoan, bilaterian, euteleostome, and hominidae ancestors.</title>
        <authorList>
            <person name="Wenger Y."/>
            <person name="Galliot B."/>
        </authorList>
    </citation>
    <scope>NUCLEOTIDE SEQUENCE</scope>
    <source>
        <tissue evidence="8">Whole animals</tissue>
    </source>
</reference>
<dbReference type="PANTHER" id="PTHR13522:SF3">
    <property type="entry name" value="U6 SNRNA PHOSPHODIESTERASE 1"/>
    <property type="match status" value="1"/>
</dbReference>
<evidence type="ECO:0000256" key="1">
    <source>
        <dbReference type="ARBA" id="ARBA00022722"/>
    </source>
</evidence>
<dbReference type="OrthoDB" id="49151at2759"/>
<protein>
    <recommendedName>
        <fullName evidence="6">U6 snRNA phosphodiesterase 1</fullName>
    </recommendedName>
    <alternativeName>
        <fullName evidence="7">3'-5' RNA exonuclease USB1</fullName>
    </alternativeName>
</protein>
<dbReference type="Pfam" id="PF09749">
    <property type="entry name" value="HVSL"/>
    <property type="match status" value="1"/>
</dbReference>
<dbReference type="GO" id="GO:0000175">
    <property type="term" value="F:3'-5'-RNA exonuclease activity"/>
    <property type="evidence" value="ECO:0007669"/>
    <property type="project" value="TreeGrafter"/>
</dbReference>
<dbReference type="PANTHER" id="PTHR13522">
    <property type="entry name" value="U6 SNRNA PHOSPHODIESTERASE 1"/>
    <property type="match status" value="1"/>
</dbReference>